<dbReference type="Gene3D" id="3.30.420.10">
    <property type="entry name" value="Ribonuclease H-like superfamily/Ribonuclease H"/>
    <property type="match status" value="1"/>
</dbReference>
<evidence type="ECO:0000313" key="4">
    <source>
        <dbReference type="Proteomes" id="UP000243374"/>
    </source>
</evidence>
<dbReference type="PANTHER" id="PTHR35004">
    <property type="entry name" value="TRANSPOSASE RV3428C-RELATED"/>
    <property type="match status" value="1"/>
</dbReference>
<organism evidence="3 4">
    <name type="scientific">Succinivibrio dextrinosolvens</name>
    <dbReference type="NCBI Taxonomy" id="83771"/>
    <lineage>
        <taxon>Bacteria</taxon>
        <taxon>Pseudomonadati</taxon>
        <taxon>Pseudomonadota</taxon>
        <taxon>Gammaproteobacteria</taxon>
        <taxon>Aeromonadales</taxon>
        <taxon>Succinivibrionaceae</taxon>
        <taxon>Succinivibrio</taxon>
    </lineage>
</organism>
<feature type="non-terminal residue" evidence="3">
    <location>
        <position position="427"/>
    </location>
</feature>
<dbReference type="InterPro" id="IPR012337">
    <property type="entry name" value="RNaseH-like_sf"/>
</dbReference>
<comment type="similarity">
    <text evidence="1">Belongs to the transposase IS21/IS408/IS1162 family.</text>
</comment>
<reference evidence="3 4" key="1">
    <citation type="submission" date="2016-10" db="EMBL/GenBank/DDBJ databases">
        <authorList>
            <person name="Varghese N."/>
            <person name="Submissions S."/>
        </authorList>
    </citation>
    <scope>NUCLEOTIDE SEQUENCE [LARGE SCALE GENOMIC DNA]</scope>
    <source>
        <strain evidence="3 4">22B</strain>
    </source>
</reference>
<evidence type="ECO:0000313" key="3">
    <source>
        <dbReference type="EMBL" id="SFK62369.1"/>
    </source>
</evidence>
<dbReference type="OrthoDB" id="2065409at2"/>
<accession>A0A662ZFI4</accession>
<dbReference type="Proteomes" id="UP000243374">
    <property type="component" value="Unassembled WGS sequence"/>
</dbReference>
<dbReference type="InterPro" id="IPR001584">
    <property type="entry name" value="Integrase_cat-core"/>
</dbReference>
<dbReference type="RefSeq" id="WP_143075484.1">
    <property type="nucleotide sequence ID" value="NZ_FOSF01000152.1"/>
</dbReference>
<name>A0A662ZFI4_9GAMM</name>
<feature type="domain" description="Integrase catalytic" evidence="2">
    <location>
        <begin position="152"/>
        <end position="341"/>
    </location>
</feature>
<sequence>MNQGKIMNVTQLRSICTELFLGKPQRQIARELHLARSTLIRYSKILKDKGISCIQDIHALSDEQLVQIVYGNTANIGDTPREKNKIIKHRNIEPNSMDVYEPDIDEYLKTYFEAKLSKADIYVDYTKDAARKGLKPLGETSFRTRLNKAIEANQDPKVDMHRDHIYGDELELDWCGQKFAILDNQGNTAYYNVMVLCWASSYFTYARFVPSLTTEDTIDGIRDGLMYFGCLPRQLLVDNPKSMIVKHTVGYESIFTPGFERYMRKCGVSVNPNNPYKPNEKTAVETEVNLIQSRCLTRMDEGILYLDEANIDLMKKVNEYINSAPFRREKFSPRKVLFERYEKPASRPLEMILPPFTDYIPSLVIYKDYHVEIYENFYSVPYKYVNKVAEAEISGGMINIWLNHKMIASHVRISGTGQYITKQEHMP</sequence>
<gene>
    <name evidence="3" type="ORF">SAMN04487865_11521</name>
</gene>
<dbReference type="InterPro" id="IPR054353">
    <property type="entry name" value="IstA-like_C"/>
</dbReference>
<keyword evidence="4" id="KW-1185">Reference proteome</keyword>
<dbReference type="PANTHER" id="PTHR35004:SF8">
    <property type="entry name" value="TRANSPOSASE RV3428C-RELATED"/>
    <property type="match status" value="1"/>
</dbReference>
<proteinExistence type="inferred from homology"/>
<evidence type="ECO:0000259" key="2">
    <source>
        <dbReference type="PROSITE" id="PS50994"/>
    </source>
</evidence>
<dbReference type="GO" id="GO:0003676">
    <property type="term" value="F:nucleic acid binding"/>
    <property type="evidence" value="ECO:0007669"/>
    <property type="project" value="InterPro"/>
</dbReference>
<dbReference type="InterPro" id="IPR036397">
    <property type="entry name" value="RNaseH_sf"/>
</dbReference>
<dbReference type="PROSITE" id="PS50994">
    <property type="entry name" value="INTEGRASE"/>
    <property type="match status" value="1"/>
</dbReference>
<evidence type="ECO:0000256" key="1">
    <source>
        <dbReference type="ARBA" id="ARBA00009277"/>
    </source>
</evidence>
<dbReference type="SUPFAM" id="SSF53098">
    <property type="entry name" value="Ribonuclease H-like"/>
    <property type="match status" value="1"/>
</dbReference>
<dbReference type="AlphaFoldDB" id="A0A662ZFI4"/>
<protein>
    <recommendedName>
        <fullName evidence="2">Integrase catalytic domain-containing protein</fullName>
    </recommendedName>
</protein>
<dbReference type="GO" id="GO:0015074">
    <property type="term" value="P:DNA integration"/>
    <property type="evidence" value="ECO:0007669"/>
    <property type="project" value="InterPro"/>
</dbReference>
<dbReference type="Pfam" id="PF22483">
    <property type="entry name" value="Mu-transpos_C_2"/>
    <property type="match status" value="1"/>
</dbReference>
<dbReference type="EMBL" id="FOSF01000152">
    <property type="protein sequence ID" value="SFK62369.1"/>
    <property type="molecule type" value="Genomic_DNA"/>
</dbReference>